<reference evidence="3" key="1">
    <citation type="journal article" date="2019" name="Int. J. Syst. Evol. Microbiol.">
        <title>The Global Catalogue of Microorganisms (GCM) 10K type strain sequencing project: providing services to taxonomists for standard genome sequencing and annotation.</title>
        <authorList>
            <consortium name="The Broad Institute Genomics Platform"/>
            <consortium name="The Broad Institute Genome Sequencing Center for Infectious Disease"/>
            <person name="Wu L."/>
            <person name="Ma J."/>
        </authorList>
    </citation>
    <scope>NUCLEOTIDE SEQUENCE [LARGE SCALE GENOMIC DNA]</scope>
    <source>
        <strain evidence="3">JCM 17452</strain>
    </source>
</reference>
<dbReference type="EMBL" id="BAABAV010000001">
    <property type="protein sequence ID" value="GAA4268650.1"/>
    <property type="molecule type" value="Genomic_DNA"/>
</dbReference>
<keyword evidence="1" id="KW-0732">Signal</keyword>
<protein>
    <recommendedName>
        <fullName evidence="4">PepSY domain-containing protein</fullName>
    </recommendedName>
</protein>
<comment type="caution">
    <text evidence="2">The sequence shown here is derived from an EMBL/GenBank/DDBJ whole genome shotgun (WGS) entry which is preliminary data.</text>
</comment>
<feature type="chain" id="PRO_5047319545" description="PepSY domain-containing protein" evidence="1">
    <location>
        <begin position="22"/>
        <end position="79"/>
    </location>
</feature>
<evidence type="ECO:0000313" key="3">
    <source>
        <dbReference type="Proteomes" id="UP001500027"/>
    </source>
</evidence>
<sequence>MRKLQLLLIAIVLMVSMQVNANEKPINREFNLNNPDVRKCLIEASKSEGWKLEAYYIDANNKLVMVFGKDGETKVYATR</sequence>
<evidence type="ECO:0008006" key="4">
    <source>
        <dbReference type="Google" id="ProtNLM"/>
    </source>
</evidence>
<proteinExistence type="predicted"/>
<gene>
    <name evidence="2" type="ORF">GCM10022257_07510</name>
</gene>
<name>A0ABP8E8V0_9FLAO</name>
<feature type="signal peptide" evidence="1">
    <location>
        <begin position="1"/>
        <end position="21"/>
    </location>
</feature>
<evidence type="ECO:0000256" key="1">
    <source>
        <dbReference type="SAM" id="SignalP"/>
    </source>
</evidence>
<dbReference type="Proteomes" id="UP001500027">
    <property type="component" value="Unassembled WGS sequence"/>
</dbReference>
<evidence type="ECO:0000313" key="2">
    <source>
        <dbReference type="EMBL" id="GAA4268650.1"/>
    </source>
</evidence>
<keyword evidence="3" id="KW-1185">Reference proteome</keyword>
<accession>A0ABP8E8V0</accession>
<organism evidence="2 3">
    <name type="scientific">Hyunsoonleella aestuarii</name>
    <dbReference type="NCBI Taxonomy" id="912802"/>
    <lineage>
        <taxon>Bacteria</taxon>
        <taxon>Pseudomonadati</taxon>
        <taxon>Bacteroidota</taxon>
        <taxon>Flavobacteriia</taxon>
        <taxon>Flavobacteriales</taxon>
        <taxon>Flavobacteriaceae</taxon>
    </lineage>
</organism>
<dbReference type="RefSeq" id="WP_139001397.1">
    <property type="nucleotide sequence ID" value="NZ_BAABAV010000001.1"/>
</dbReference>